<evidence type="ECO:0000256" key="3">
    <source>
        <dbReference type="ARBA" id="ARBA00023180"/>
    </source>
</evidence>
<evidence type="ECO:0000256" key="1">
    <source>
        <dbReference type="ARBA" id="ARBA00004613"/>
    </source>
</evidence>
<dbReference type="CDD" id="cd09819">
    <property type="entry name" value="An_peroxidase_bacterial_1"/>
    <property type="match status" value="1"/>
</dbReference>
<reference evidence="5" key="1">
    <citation type="journal article" date="2014" name="Int. J. Syst. Evol. Microbiol.">
        <title>Complete genome sequence of Corynebacterium casei LMG S-19264T (=DSM 44701T), isolated from a smear-ripened cheese.</title>
        <authorList>
            <consortium name="US DOE Joint Genome Institute (JGI-PGF)"/>
            <person name="Walter F."/>
            <person name="Albersmeier A."/>
            <person name="Kalinowski J."/>
            <person name="Ruckert C."/>
        </authorList>
    </citation>
    <scope>NUCLEOTIDE SEQUENCE</scope>
    <source>
        <strain evidence="5">JCM 3035</strain>
    </source>
</reference>
<dbReference type="EMBL" id="BMPQ01000012">
    <property type="protein sequence ID" value="GGK81421.1"/>
    <property type="molecule type" value="Genomic_DNA"/>
</dbReference>
<dbReference type="InterPro" id="IPR037120">
    <property type="entry name" value="Haem_peroxidase_sf_animal"/>
</dbReference>
<gene>
    <name evidence="5" type="ORF">GCM10010094_48370</name>
</gene>
<feature type="region of interest" description="Disordered" evidence="4">
    <location>
        <begin position="140"/>
        <end position="159"/>
    </location>
</feature>
<dbReference type="Proteomes" id="UP000637788">
    <property type="component" value="Unassembled WGS sequence"/>
</dbReference>
<accession>A0A917R0Y1</accession>
<keyword evidence="6" id="KW-1185">Reference proteome</keyword>
<dbReference type="Pfam" id="PF03098">
    <property type="entry name" value="An_peroxidase"/>
    <property type="match status" value="1"/>
</dbReference>
<organism evidence="5 6">
    <name type="scientific">Streptomyces flaveus</name>
    <dbReference type="NCBI Taxonomy" id="66370"/>
    <lineage>
        <taxon>Bacteria</taxon>
        <taxon>Bacillati</taxon>
        <taxon>Actinomycetota</taxon>
        <taxon>Actinomycetes</taxon>
        <taxon>Kitasatosporales</taxon>
        <taxon>Streptomycetaceae</taxon>
        <taxon>Streptomyces</taxon>
        <taxon>Streptomyces aurantiacus group</taxon>
    </lineage>
</organism>
<dbReference type="RefSeq" id="WP_189323958.1">
    <property type="nucleotide sequence ID" value="NZ_BMPQ01000012.1"/>
</dbReference>
<proteinExistence type="predicted"/>
<dbReference type="InterPro" id="IPR010255">
    <property type="entry name" value="Haem_peroxidase_sf"/>
</dbReference>
<dbReference type="AlphaFoldDB" id="A0A917R0Y1"/>
<comment type="subcellular location">
    <subcellularLocation>
        <location evidence="1">Secreted</location>
    </subcellularLocation>
</comment>
<dbReference type="PANTHER" id="PTHR11475:SF4">
    <property type="entry name" value="CHORION PEROXIDASE"/>
    <property type="match status" value="1"/>
</dbReference>
<evidence type="ECO:0000256" key="2">
    <source>
        <dbReference type="ARBA" id="ARBA00022525"/>
    </source>
</evidence>
<dbReference type="GO" id="GO:0005576">
    <property type="term" value="C:extracellular region"/>
    <property type="evidence" value="ECO:0007669"/>
    <property type="project" value="UniProtKB-SubCell"/>
</dbReference>
<protein>
    <submittedName>
        <fullName evidence="5">Myeloperoxidase</fullName>
    </submittedName>
</protein>
<dbReference type="PANTHER" id="PTHR11475">
    <property type="entry name" value="OXIDASE/PEROXIDASE"/>
    <property type="match status" value="1"/>
</dbReference>
<evidence type="ECO:0000256" key="4">
    <source>
        <dbReference type="SAM" id="MobiDB-lite"/>
    </source>
</evidence>
<dbReference type="GO" id="GO:0004601">
    <property type="term" value="F:peroxidase activity"/>
    <property type="evidence" value="ECO:0007669"/>
    <property type="project" value="InterPro"/>
</dbReference>
<dbReference type="GO" id="GO:0006979">
    <property type="term" value="P:response to oxidative stress"/>
    <property type="evidence" value="ECO:0007669"/>
    <property type="project" value="InterPro"/>
</dbReference>
<evidence type="ECO:0000313" key="5">
    <source>
        <dbReference type="EMBL" id="GGK81421.1"/>
    </source>
</evidence>
<dbReference type="InterPro" id="IPR019791">
    <property type="entry name" value="Haem_peroxidase_animal"/>
</dbReference>
<keyword evidence="2" id="KW-0964">Secreted</keyword>
<feature type="region of interest" description="Disordered" evidence="4">
    <location>
        <begin position="76"/>
        <end position="96"/>
    </location>
</feature>
<dbReference type="SUPFAM" id="SSF48113">
    <property type="entry name" value="Heme-dependent peroxidases"/>
    <property type="match status" value="1"/>
</dbReference>
<dbReference type="Gene3D" id="1.10.640.10">
    <property type="entry name" value="Haem peroxidase domain superfamily, animal type"/>
    <property type="match status" value="1"/>
</dbReference>
<name>A0A917R0Y1_9ACTN</name>
<keyword evidence="3" id="KW-0325">Glycoprotein</keyword>
<reference evidence="5" key="2">
    <citation type="submission" date="2020-09" db="EMBL/GenBank/DDBJ databases">
        <authorList>
            <person name="Sun Q."/>
            <person name="Ohkuma M."/>
        </authorList>
    </citation>
    <scope>NUCLEOTIDE SEQUENCE</scope>
    <source>
        <strain evidence="5">JCM 3035</strain>
    </source>
</reference>
<comment type="caution">
    <text evidence="5">The sequence shown here is derived from an EMBL/GenBank/DDBJ whole genome shotgun (WGS) entry which is preliminary data.</text>
</comment>
<dbReference type="GO" id="GO:0020037">
    <property type="term" value="F:heme binding"/>
    <property type="evidence" value="ECO:0007669"/>
    <property type="project" value="InterPro"/>
</dbReference>
<sequence length="597" mass="66021">MFRPAREPQSKRHVRNSYYVLGEGIFNDPGTSSDTPIEPSTPSTIASLRKFRFSRLSPVPGTTVTSRALREALAKAMTPDPAGPAGESPDSSRPAIPAGFTYLGQFVDHDMTLDATIRDLEQDVTVEELIQGRSPALDLDSLYGRGPQKPQDRKFYGPDGIRLRTGRTQSAGGPSDGVNDVPQQELDGFDLPRIGIGSSIGERRAALIPDPRNDENLAVAQIHCAFIRFHNKVVSDLAAKGTDSAVLFDTARELVVKHYQWMLRTDYLIQIVDDQIVDDVFTHGRRYFDVAPEIKYGDGAVEDDTYRTLQPGDAPTMPIEFSVAAFRLGHSMVRAEYEWNRVFNSGQGPGVIAPATLRLIFVFSATSGNFQPFPPDDDNPDAGSAERLPTNWVADLPRLFDFSETGRKELMRTADQFNLAKRIDTLLVDMLKDLPLGSFGARGATVPEIERNLAFRNLTRANMLKLATGQEMAEFFKLDEDERLTEDEIEHGSGGASLAELSPEERESVRTKTPLWFYILREAEVKGGGRLTGVGGRIVAEVFHRAMEGSKHSIVRDPEWRPTLAVDQSTFRMSDLLLYAFEGKAELLNPLGPPPGL</sequence>
<evidence type="ECO:0000313" key="6">
    <source>
        <dbReference type="Proteomes" id="UP000637788"/>
    </source>
</evidence>